<organism evidence="3 4">
    <name type="scientific">Coemansia biformis</name>
    <dbReference type="NCBI Taxonomy" id="1286918"/>
    <lineage>
        <taxon>Eukaryota</taxon>
        <taxon>Fungi</taxon>
        <taxon>Fungi incertae sedis</taxon>
        <taxon>Zoopagomycota</taxon>
        <taxon>Kickxellomycotina</taxon>
        <taxon>Kickxellomycetes</taxon>
        <taxon>Kickxellales</taxon>
        <taxon>Kickxellaceae</taxon>
        <taxon>Coemansia</taxon>
    </lineage>
</organism>
<protein>
    <submittedName>
        <fullName evidence="3">Ethionine resistance protein</fullName>
    </submittedName>
</protein>
<feature type="transmembrane region" description="Helical" evidence="2">
    <location>
        <begin position="79"/>
        <end position="104"/>
    </location>
</feature>
<keyword evidence="4" id="KW-1185">Reference proteome</keyword>
<feature type="non-terminal residue" evidence="3">
    <location>
        <position position="1"/>
    </location>
</feature>
<dbReference type="EMBL" id="JANBOI010000111">
    <property type="protein sequence ID" value="KAJ1733852.1"/>
    <property type="molecule type" value="Genomic_DNA"/>
</dbReference>
<dbReference type="Proteomes" id="UP001143981">
    <property type="component" value="Unassembled WGS sequence"/>
</dbReference>
<name>A0A9W7YA52_9FUNG</name>
<dbReference type="GO" id="GO:0015297">
    <property type="term" value="F:antiporter activity"/>
    <property type="evidence" value="ECO:0007669"/>
    <property type="project" value="InterPro"/>
</dbReference>
<comment type="similarity">
    <text evidence="1">Belongs to the multi antimicrobial extrusion (MATE) (TC 2.A.66.1) family.</text>
</comment>
<dbReference type="Pfam" id="PF01554">
    <property type="entry name" value="MatE"/>
    <property type="match status" value="1"/>
</dbReference>
<evidence type="ECO:0000313" key="3">
    <source>
        <dbReference type="EMBL" id="KAJ1733852.1"/>
    </source>
</evidence>
<dbReference type="GO" id="GO:0016020">
    <property type="term" value="C:membrane"/>
    <property type="evidence" value="ECO:0007669"/>
    <property type="project" value="InterPro"/>
</dbReference>
<evidence type="ECO:0000256" key="1">
    <source>
        <dbReference type="ARBA" id="ARBA00010199"/>
    </source>
</evidence>
<accession>A0A9W7YA52</accession>
<proteinExistence type="inferred from homology"/>
<evidence type="ECO:0000313" key="4">
    <source>
        <dbReference type="Proteomes" id="UP001143981"/>
    </source>
</evidence>
<keyword evidence="2" id="KW-1133">Transmembrane helix</keyword>
<dbReference type="OrthoDB" id="2126698at2759"/>
<comment type="caution">
    <text evidence="3">The sequence shown here is derived from an EMBL/GenBank/DDBJ whole genome shotgun (WGS) entry which is preliminary data.</text>
</comment>
<feature type="transmembrane region" description="Helical" evidence="2">
    <location>
        <begin position="116"/>
        <end position="134"/>
    </location>
</feature>
<feature type="transmembrane region" description="Helical" evidence="2">
    <location>
        <begin position="45"/>
        <end position="67"/>
    </location>
</feature>
<evidence type="ECO:0000256" key="2">
    <source>
        <dbReference type="SAM" id="Phobius"/>
    </source>
</evidence>
<keyword evidence="2" id="KW-0472">Membrane</keyword>
<dbReference type="PANTHER" id="PTHR11206">
    <property type="entry name" value="MULTIDRUG RESISTANCE PROTEIN"/>
    <property type="match status" value="1"/>
</dbReference>
<reference evidence="3" key="1">
    <citation type="submission" date="2022-07" db="EMBL/GenBank/DDBJ databases">
        <title>Phylogenomic reconstructions and comparative analyses of Kickxellomycotina fungi.</title>
        <authorList>
            <person name="Reynolds N.K."/>
            <person name="Stajich J.E."/>
            <person name="Barry K."/>
            <person name="Grigoriev I.V."/>
            <person name="Crous P."/>
            <person name="Smith M.E."/>
        </authorList>
    </citation>
    <scope>NUCLEOTIDE SEQUENCE</scope>
    <source>
        <strain evidence="3">BCRC 34381</strain>
    </source>
</reference>
<keyword evidence="2" id="KW-0812">Transmembrane</keyword>
<gene>
    <name evidence="3" type="primary">ERC1_4</name>
    <name evidence="3" type="ORF">LPJ61_001358</name>
</gene>
<sequence>TVVLNTGSLVYQLTAGLSVAVSNRTGNLLGQARARRARVSSNTGLVLSVACGALILVLCLSVASWWGAIYSNDPEVVAIVAQAMPFCALFLFPSAISGVSYGVLRSIGHQAAGARINFPSYYFVGLPLGAYLTYGPPAMGIAGLWPLARQRYA</sequence>
<dbReference type="InterPro" id="IPR002528">
    <property type="entry name" value="MATE_fam"/>
</dbReference>
<dbReference type="AlphaFoldDB" id="A0A9W7YA52"/>
<dbReference type="GO" id="GO:0042910">
    <property type="term" value="F:xenobiotic transmembrane transporter activity"/>
    <property type="evidence" value="ECO:0007669"/>
    <property type="project" value="InterPro"/>
</dbReference>